<proteinExistence type="predicted"/>
<dbReference type="NCBIfam" id="TIGR02532">
    <property type="entry name" value="IV_pilin_GFxxxE"/>
    <property type="match status" value="1"/>
</dbReference>
<dbReference type="RefSeq" id="WP_221006804.1">
    <property type="nucleotide sequence ID" value="NZ_CP081150.1"/>
</dbReference>
<dbReference type="Proteomes" id="UP000825679">
    <property type="component" value="Chromosome"/>
</dbReference>
<reference evidence="2 3" key="1">
    <citation type="submission" date="2021-08" db="EMBL/GenBank/DDBJ databases">
        <title>complete genome sequencing of Deefgea sp. D25.</title>
        <authorList>
            <person name="Bae J.-W."/>
            <person name="Gim D.-H."/>
        </authorList>
    </citation>
    <scope>NUCLEOTIDE SEQUENCE [LARGE SCALE GENOMIC DNA]</scope>
    <source>
        <strain evidence="2 3">D25</strain>
    </source>
</reference>
<evidence type="ECO:0000256" key="1">
    <source>
        <dbReference type="SAM" id="Phobius"/>
    </source>
</evidence>
<dbReference type="Gene3D" id="3.30.700.10">
    <property type="entry name" value="Glycoprotein, Type 4 Pilin"/>
    <property type="match status" value="1"/>
</dbReference>
<name>A0ABX8Z6V9_9NEIS</name>
<dbReference type="SUPFAM" id="SSF54523">
    <property type="entry name" value="Pili subunits"/>
    <property type="match status" value="1"/>
</dbReference>
<organism evidence="2 3">
    <name type="scientific">Deefgea tanakiae</name>
    <dbReference type="NCBI Taxonomy" id="2865840"/>
    <lineage>
        <taxon>Bacteria</taxon>
        <taxon>Pseudomonadati</taxon>
        <taxon>Pseudomonadota</taxon>
        <taxon>Betaproteobacteria</taxon>
        <taxon>Neisseriales</taxon>
        <taxon>Chitinibacteraceae</taxon>
        <taxon>Deefgea</taxon>
    </lineage>
</organism>
<dbReference type="InterPro" id="IPR012902">
    <property type="entry name" value="N_methyl_site"/>
</dbReference>
<accession>A0ABX8Z6V9</accession>
<gene>
    <name evidence="2" type="ORF">K4H28_02585</name>
</gene>
<evidence type="ECO:0000313" key="3">
    <source>
        <dbReference type="Proteomes" id="UP000825679"/>
    </source>
</evidence>
<sequence>MKLQRGFTLVELAIVLVIIGLILGAAFKGKDLIDGAKVKNMSAQVNKMQAGFNTYFDKYGAYPGDACTTAESTSTTVTKCAATTGRDGSLKGSDEPVAALQVLKNTNILTDADIKSVFGDAWSITDATSAISAARLVAGTNYMVVGVPAATTKVDVRFVCALDAAIDDGNPDAGIVRSSATKGAAPTADNYQKDTDCWAATGTATLAVRVLP</sequence>
<evidence type="ECO:0000313" key="2">
    <source>
        <dbReference type="EMBL" id="QZA78324.1"/>
    </source>
</evidence>
<dbReference type="EMBL" id="CP081150">
    <property type="protein sequence ID" value="QZA78324.1"/>
    <property type="molecule type" value="Genomic_DNA"/>
</dbReference>
<keyword evidence="3" id="KW-1185">Reference proteome</keyword>
<keyword evidence="1" id="KW-1133">Transmembrane helix</keyword>
<keyword evidence="1" id="KW-0812">Transmembrane</keyword>
<dbReference type="Pfam" id="PF07963">
    <property type="entry name" value="N_methyl"/>
    <property type="match status" value="1"/>
</dbReference>
<dbReference type="InterPro" id="IPR045584">
    <property type="entry name" value="Pilin-like"/>
</dbReference>
<keyword evidence="1" id="KW-0472">Membrane</keyword>
<feature type="transmembrane region" description="Helical" evidence="1">
    <location>
        <begin position="6"/>
        <end position="27"/>
    </location>
</feature>
<dbReference type="PROSITE" id="PS00409">
    <property type="entry name" value="PROKAR_NTER_METHYL"/>
    <property type="match status" value="1"/>
</dbReference>
<protein>
    <submittedName>
        <fullName evidence="2">Prepilin-type N-terminal cleavage/methylation domain-containing protein</fullName>
    </submittedName>
</protein>